<gene>
    <name evidence="2" type="ORF">FS320_34325</name>
</gene>
<organism evidence="2 3">
    <name type="scientific">Microvirga tunisiensis</name>
    <dbReference type="NCBI Taxonomy" id="2108360"/>
    <lineage>
        <taxon>Bacteria</taxon>
        <taxon>Pseudomonadati</taxon>
        <taxon>Pseudomonadota</taxon>
        <taxon>Alphaproteobacteria</taxon>
        <taxon>Hyphomicrobiales</taxon>
        <taxon>Methylobacteriaceae</taxon>
        <taxon>Microvirga</taxon>
    </lineage>
</organism>
<keyword evidence="1" id="KW-0732">Signal</keyword>
<sequence>MFIRSYISVLTVAFGLSIATDASALEVANGLSVNGLSVNGTERSAGLRLKAIVLQDEQVLLIE</sequence>
<feature type="chain" id="PRO_5030135723" evidence="1">
    <location>
        <begin position="25"/>
        <end position="63"/>
    </location>
</feature>
<comment type="caution">
    <text evidence="2">The sequence shown here is derived from an EMBL/GenBank/DDBJ whole genome shotgun (WGS) entry which is preliminary data.</text>
</comment>
<evidence type="ECO:0000313" key="2">
    <source>
        <dbReference type="EMBL" id="MPR30001.1"/>
    </source>
</evidence>
<name>A0A5N7MSM1_9HYPH</name>
<keyword evidence="3" id="KW-1185">Reference proteome</keyword>
<dbReference type="EMBL" id="VOSK01000295">
    <property type="protein sequence ID" value="MPR30001.1"/>
    <property type="molecule type" value="Genomic_DNA"/>
</dbReference>
<evidence type="ECO:0000313" key="3">
    <source>
        <dbReference type="Proteomes" id="UP000403266"/>
    </source>
</evidence>
<dbReference type="RefSeq" id="WP_152716868.1">
    <property type="nucleotide sequence ID" value="NZ_VOSJ01000322.1"/>
</dbReference>
<evidence type="ECO:0000256" key="1">
    <source>
        <dbReference type="SAM" id="SignalP"/>
    </source>
</evidence>
<protein>
    <submittedName>
        <fullName evidence="2">Uncharacterized protein</fullName>
    </submittedName>
</protein>
<reference evidence="2 3" key="1">
    <citation type="journal article" date="2019" name="Syst. Appl. Microbiol.">
        <title>Microvirga tunisiensis sp. nov., a root nodule symbiotic bacterium isolated from Lupinus micranthus and L. luteus grown in Northern Tunisia.</title>
        <authorList>
            <person name="Msaddak A."/>
            <person name="Rejili M."/>
            <person name="Duran D."/>
            <person name="Mars M."/>
            <person name="Palacios J.M."/>
            <person name="Ruiz-Argueso T."/>
            <person name="Rey L."/>
            <person name="Imperial J."/>
        </authorList>
    </citation>
    <scope>NUCLEOTIDE SEQUENCE [LARGE SCALE GENOMIC DNA]</scope>
    <source>
        <strain evidence="2 3">Lmie10</strain>
    </source>
</reference>
<dbReference type="Proteomes" id="UP000403266">
    <property type="component" value="Unassembled WGS sequence"/>
</dbReference>
<proteinExistence type="predicted"/>
<accession>A0A5N7MSM1</accession>
<dbReference type="AlphaFoldDB" id="A0A5N7MSM1"/>
<feature type="signal peptide" evidence="1">
    <location>
        <begin position="1"/>
        <end position="24"/>
    </location>
</feature>